<dbReference type="Proteomes" id="UP000681722">
    <property type="component" value="Unassembled WGS sequence"/>
</dbReference>
<sequence>DFVHGLFVNILDTDAKIFIKNSSSRRNSLKLISQYDPNPKRFNVELDELSFGSQLIHQIVLKYPTIEPFPTDDLFVNNHPNERRCIEQFWLDHQQRLRDDIAKQRRTYLPNDECRFTRIFSRWLK</sequence>
<evidence type="ECO:0000313" key="1">
    <source>
        <dbReference type="EMBL" id="CAF4657350.1"/>
    </source>
</evidence>
<evidence type="ECO:0000313" key="2">
    <source>
        <dbReference type="Proteomes" id="UP000681722"/>
    </source>
</evidence>
<organism evidence="1 2">
    <name type="scientific">Didymodactylos carnosus</name>
    <dbReference type="NCBI Taxonomy" id="1234261"/>
    <lineage>
        <taxon>Eukaryota</taxon>
        <taxon>Metazoa</taxon>
        <taxon>Spiralia</taxon>
        <taxon>Gnathifera</taxon>
        <taxon>Rotifera</taxon>
        <taxon>Eurotatoria</taxon>
        <taxon>Bdelloidea</taxon>
        <taxon>Philodinida</taxon>
        <taxon>Philodinidae</taxon>
        <taxon>Didymodactylos</taxon>
    </lineage>
</organism>
<comment type="caution">
    <text evidence="1">The sequence shown here is derived from an EMBL/GenBank/DDBJ whole genome shotgun (WGS) entry which is preliminary data.</text>
</comment>
<reference evidence="1" key="1">
    <citation type="submission" date="2021-02" db="EMBL/GenBank/DDBJ databases">
        <authorList>
            <person name="Nowell W R."/>
        </authorList>
    </citation>
    <scope>NUCLEOTIDE SEQUENCE</scope>
</reference>
<dbReference type="EMBL" id="CAJOBC010144829">
    <property type="protein sequence ID" value="CAF4657350.1"/>
    <property type="molecule type" value="Genomic_DNA"/>
</dbReference>
<proteinExistence type="predicted"/>
<accession>A0A8S2ZV86</accession>
<dbReference type="OrthoDB" id="1696305at2759"/>
<protein>
    <submittedName>
        <fullName evidence="1">Uncharacterized protein</fullName>
    </submittedName>
</protein>
<gene>
    <name evidence="1" type="ORF">SRO942_LOCUS50559</name>
</gene>
<feature type="non-terminal residue" evidence="1">
    <location>
        <position position="1"/>
    </location>
</feature>
<dbReference type="AlphaFoldDB" id="A0A8S2ZV86"/>
<name>A0A8S2ZV86_9BILA</name>